<evidence type="ECO:0000313" key="3">
    <source>
        <dbReference type="EMBL" id="MBM6818119.1"/>
    </source>
</evidence>
<protein>
    <submittedName>
        <fullName evidence="3">Glycosyltransferase family 4 protein</fullName>
    </submittedName>
</protein>
<proteinExistence type="predicted"/>
<dbReference type="EMBL" id="JACJLL010000007">
    <property type="protein sequence ID" value="MBM6818119.1"/>
    <property type="molecule type" value="Genomic_DNA"/>
</dbReference>
<evidence type="ECO:0000313" key="4">
    <source>
        <dbReference type="Proteomes" id="UP000767334"/>
    </source>
</evidence>
<dbReference type="InterPro" id="IPR028098">
    <property type="entry name" value="Glyco_trans_4-like_N"/>
</dbReference>
<dbReference type="PANTHER" id="PTHR12526">
    <property type="entry name" value="GLYCOSYLTRANSFERASE"/>
    <property type="match status" value="1"/>
</dbReference>
<accession>A0ABS2FCI4</accession>
<feature type="domain" description="Glycosyl transferase family 1" evidence="1">
    <location>
        <begin position="201"/>
        <end position="361"/>
    </location>
</feature>
<gene>
    <name evidence="3" type="ORF">H6A19_01990</name>
</gene>
<name>A0ABS2FCI4_9CLOT</name>
<dbReference type="InterPro" id="IPR001296">
    <property type="entry name" value="Glyco_trans_1"/>
</dbReference>
<dbReference type="Pfam" id="PF00534">
    <property type="entry name" value="Glycos_transf_1"/>
    <property type="match status" value="1"/>
</dbReference>
<keyword evidence="4" id="KW-1185">Reference proteome</keyword>
<dbReference type="PANTHER" id="PTHR12526:SF630">
    <property type="entry name" value="GLYCOSYLTRANSFERASE"/>
    <property type="match status" value="1"/>
</dbReference>
<organism evidence="3 4">
    <name type="scientific">Clostridium saudiense</name>
    <dbReference type="NCBI Taxonomy" id="1414720"/>
    <lineage>
        <taxon>Bacteria</taxon>
        <taxon>Bacillati</taxon>
        <taxon>Bacillota</taxon>
        <taxon>Clostridia</taxon>
        <taxon>Eubacteriales</taxon>
        <taxon>Clostridiaceae</taxon>
        <taxon>Clostridium</taxon>
    </lineage>
</organism>
<feature type="domain" description="Glycosyltransferase subfamily 4-like N-terminal" evidence="2">
    <location>
        <begin position="15"/>
        <end position="177"/>
    </location>
</feature>
<dbReference type="SUPFAM" id="SSF53756">
    <property type="entry name" value="UDP-Glycosyltransferase/glycogen phosphorylase"/>
    <property type="match status" value="1"/>
</dbReference>
<dbReference type="Pfam" id="PF13439">
    <property type="entry name" value="Glyco_transf_4"/>
    <property type="match status" value="1"/>
</dbReference>
<evidence type="ECO:0000259" key="2">
    <source>
        <dbReference type="Pfam" id="PF13439"/>
    </source>
</evidence>
<reference evidence="3 4" key="1">
    <citation type="journal article" date="2021" name="Sci. Rep.">
        <title>The distribution of antibiotic resistance genes in chicken gut microbiota commensals.</title>
        <authorList>
            <person name="Juricova H."/>
            <person name="Matiasovicova J."/>
            <person name="Kubasova T."/>
            <person name="Cejkova D."/>
            <person name="Rychlik I."/>
        </authorList>
    </citation>
    <scope>NUCLEOTIDE SEQUENCE [LARGE SCALE GENOMIC DNA]</scope>
    <source>
        <strain evidence="3 4">An435</strain>
    </source>
</reference>
<evidence type="ECO:0000259" key="1">
    <source>
        <dbReference type="Pfam" id="PF00534"/>
    </source>
</evidence>
<dbReference type="RefSeq" id="WP_204571795.1">
    <property type="nucleotide sequence ID" value="NZ_JACJLL010000007.1"/>
</dbReference>
<comment type="caution">
    <text evidence="3">The sequence shown here is derived from an EMBL/GenBank/DDBJ whole genome shotgun (WGS) entry which is preliminary data.</text>
</comment>
<dbReference type="Proteomes" id="UP000767334">
    <property type="component" value="Unassembled WGS sequence"/>
</dbReference>
<dbReference type="CDD" id="cd03801">
    <property type="entry name" value="GT4_PimA-like"/>
    <property type="match status" value="1"/>
</dbReference>
<sequence>MNNIVFLHSSSELYGSDRSLLNLVKNLDKDKFNITVILPEYGPLVDKINRFDNVEVIINELAVLRRKNLSLSGMSQYFIMLIKSIKFINNLIKEKNIDIVYTNTSVIFAGGISAKLCKVKSIWHIREIIKSKYERFIVSRIVNTFSDYIIANSKATAEAISKNKDKVKVIYNAIDIEKNIDLEYNDGAYKEVAATVAGGYDKIKVGMAGRINRWKGQKLFVDMAKLVSQENDNVEFLIAGNVYKGEDYILDDLKEYILESGVKDKIGLLGQVDNMNSFYKNIDIFILPSIQPEPFGLVVIEAMNNKLPVVATNHGGPVEIIDNNIDGFLVDYKNAKEMAQVVNKLIKDKELRSYITTNAEKKVKEQFNVNRYVDEISCILDRFK</sequence>
<dbReference type="Gene3D" id="3.40.50.2000">
    <property type="entry name" value="Glycogen Phosphorylase B"/>
    <property type="match status" value="2"/>
</dbReference>